<sequence>MEVTTLSDKDLVTIVGGRRNTWKENVEGAVKAISKGAGLGVAVCGPECALLGAEFE</sequence>
<proteinExistence type="predicted"/>
<protein>
    <submittedName>
        <fullName evidence="1">Bacteriocin class II with double-glycine leader peptide</fullName>
    </submittedName>
</protein>
<name>A0A1I1R7D4_9LACO</name>
<dbReference type="STRING" id="1505723.SAMN04487792_0213"/>
<evidence type="ECO:0000313" key="1">
    <source>
        <dbReference type="EMBL" id="SFD30251.1"/>
    </source>
</evidence>
<dbReference type="EMBL" id="FOMN01000001">
    <property type="protein sequence ID" value="SFD30251.1"/>
    <property type="molecule type" value="Genomic_DNA"/>
</dbReference>
<dbReference type="AlphaFoldDB" id="A0A1I1R7D4"/>
<evidence type="ECO:0000313" key="2">
    <source>
        <dbReference type="Proteomes" id="UP000199599"/>
    </source>
</evidence>
<dbReference type="Proteomes" id="UP000199599">
    <property type="component" value="Unassembled WGS sequence"/>
</dbReference>
<dbReference type="RefSeq" id="WP_090092066.1">
    <property type="nucleotide sequence ID" value="NZ_CBCRVU010000001.1"/>
</dbReference>
<reference evidence="2" key="1">
    <citation type="submission" date="2016-10" db="EMBL/GenBank/DDBJ databases">
        <authorList>
            <person name="Varghese N."/>
            <person name="Submissions S."/>
        </authorList>
    </citation>
    <scope>NUCLEOTIDE SEQUENCE [LARGE SCALE GENOMIC DNA]</scope>
    <source>
        <strain evidence="2">R-53102</strain>
    </source>
</reference>
<organism evidence="1 2">
    <name type="scientific">Lactobacillus bombicola</name>
    <dbReference type="NCBI Taxonomy" id="1505723"/>
    <lineage>
        <taxon>Bacteria</taxon>
        <taxon>Bacillati</taxon>
        <taxon>Bacillota</taxon>
        <taxon>Bacilli</taxon>
        <taxon>Lactobacillales</taxon>
        <taxon>Lactobacillaceae</taxon>
        <taxon>Lactobacillus</taxon>
    </lineage>
</organism>
<gene>
    <name evidence="1" type="ORF">SAMN04487792_0213</name>
</gene>
<accession>A0A1I1R7D4</accession>